<sequence length="244" mass="26823">MGEKESPPPKAKGSCLGKLMTFVVFLGLAGLGAALYFVAQPQDLSDIDGRGPAAVGKSSRNLKEVLKNSSDGAYPLKLSEEEINLYLRDTLAFKQAGFLGEWVDIEDVAVRLEEDRAEVVIVRSVAGYPLTLSMYIRIEQIEQPDGRITTRIFRNGGPYQEWLPKPGIGGRFGQLPVPEGFLLTVMPSFQQLVGVYREVPESGKRGKPVKEVDFIEDMARISIADGKLLLDPRPNTREMLMPGG</sequence>
<feature type="transmembrane region" description="Helical" evidence="1">
    <location>
        <begin position="20"/>
        <end position="39"/>
    </location>
</feature>
<keyword evidence="3" id="KW-1185">Reference proteome</keyword>
<name>A0A934RAU4_9BACT</name>
<proteinExistence type="predicted"/>
<keyword evidence="1" id="KW-0472">Membrane</keyword>
<organism evidence="2 3">
    <name type="scientific">Haloferula rosea</name>
    <dbReference type="NCBI Taxonomy" id="490093"/>
    <lineage>
        <taxon>Bacteria</taxon>
        <taxon>Pseudomonadati</taxon>
        <taxon>Verrucomicrobiota</taxon>
        <taxon>Verrucomicrobiia</taxon>
        <taxon>Verrucomicrobiales</taxon>
        <taxon>Verrucomicrobiaceae</taxon>
        <taxon>Haloferula</taxon>
    </lineage>
</organism>
<gene>
    <name evidence="2" type="ORF">JIN81_08840</name>
</gene>
<evidence type="ECO:0000256" key="1">
    <source>
        <dbReference type="SAM" id="Phobius"/>
    </source>
</evidence>
<dbReference type="AlphaFoldDB" id="A0A934RAU4"/>
<evidence type="ECO:0000313" key="2">
    <source>
        <dbReference type="EMBL" id="MBK1827125.1"/>
    </source>
</evidence>
<protein>
    <submittedName>
        <fullName evidence="2">Uncharacterized protein</fullName>
    </submittedName>
</protein>
<dbReference type="Proteomes" id="UP000658278">
    <property type="component" value="Unassembled WGS sequence"/>
</dbReference>
<accession>A0A934RAU4</accession>
<dbReference type="EMBL" id="JAENII010000005">
    <property type="protein sequence ID" value="MBK1827125.1"/>
    <property type="molecule type" value="Genomic_DNA"/>
</dbReference>
<keyword evidence="1" id="KW-0812">Transmembrane</keyword>
<reference evidence="2" key="1">
    <citation type="submission" date="2021-01" db="EMBL/GenBank/DDBJ databases">
        <title>Modified the classification status of verrucomicrobia.</title>
        <authorList>
            <person name="Feng X."/>
        </authorList>
    </citation>
    <scope>NUCLEOTIDE SEQUENCE</scope>
    <source>
        <strain evidence="2">KCTC 22201</strain>
    </source>
</reference>
<dbReference type="RefSeq" id="WP_200278571.1">
    <property type="nucleotide sequence ID" value="NZ_JAENII010000005.1"/>
</dbReference>
<comment type="caution">
    <text evidence="2">The sequence shown here is derived from an EMBL/GenBank/DDBJ whole genome shotgun (WGS) entry which is preliminary data.</text>
</comment>
<keyword evidence="1" id="KW-1133">Transmembrane helix</keyword>
<evidence type="ECO:0000313" key="3">
    <source>
        <dbReference type="Proteomes" id="UP000658278"/>
    </source>
</evidence>